<dbReference type="Pfam" id="PF00296">
    <property type="entry name" value="Bac_luciferase"/>
    <property type="match status" value="1"/>
</dbReference>
<keyword evidence="3" id="KW-0560">Oxidoreductase</keyword>
<dbReference type="Gene3D" id="3.20.20.30">
    <property type="entry name" value="Luciferase-like domain"/>
    <property type="match status" value="1"/>
</dbReference>
<evidence type="ECO:0000259" key="8">
    <source>
        <dbReference type="Pfam" id="PF00296"/>
    </source>
</evidence>
<protein>
    <submittedName>
        <fullName evidence="9">Putative FMNH2-dependent monooxygenase</fullName>
    </submittedName>
</protein>
<evidence type="ECO:0000256" key="7">
    <source>
        <dbReference type="SAM" id="MobiDB-lite"/>
    </source>
</evidence>
<evidence type="ECO:0000256" key="3">
    <source>
        <dbReference type="ARBA" id="ARBA00023002"/>
    </source>
</evidence>
<dbReference type="InterPro" id="IPR036661">
    <property type="entry name" value="Luciferase-like_sf"/>
</dbReference>
<dbReference type="PANTHER" id="PTHR30011:SF16">
    <property type="entry name" value="C2H2 FINGER DOMAIN TRANSCRIPTION FACTOR (EUROFUNG)-RELATED"/>
    <property type="match status" value="1"/>
</dbReference>
<evidence type="ECO:0000256" key="2">
    <source>
        <dbReference type="ARBA" id="ARBA00022643"/>
    </source>
</evidence>
<evidence type="ECO:0000313" key="9">
    <source>
        <dbReference type="EMBL" id="GAC68540.1"/>
    </source>
</evidence>
<sequence>MLAAKLVTVPGAAHHARVPDLNHKRPIRFNAFDMNCVAHQSPGLWRHPDDRSWDYNTIDYWVDLAKLLEQGGFDGLFIADVLGTYDAYAGTDEAAIRQGAQIPVNDPLLLVSAMAHATEHLGFGVTTGTGFEHPYPFARRISTLDHLTRGRIGWNVVTGYLPAAARNMGSDDQLEHDARYDHADEYLTVLYKLWEGSWERDAVQRDREQGVFADPAKVHHIGHRGEHFTVPGIHLAEPSPQGSPVIYQAGASTRGRRFAAENAEAIFVAAPTKTILRQIVSQIREELVAAGRGPYDARIYTLLTIITDSTPEAAREKAAEYRRYASDEGSLVFMSGWMGIDLASYDLDEPIGNVHSNAIQSAVEAFSQASESGEEWRVRDIAAWGGIGGMGPVLIGSGDEIAEALQGWVDDTDVDGFNVAYAVSPGTFADIVTHVVPALERRGVYDRTYTPGTLRHKLFGRGDLLPHNHRAARYRVGGPDSTIDDSLRDHTALTGSTTR</sequence>
<dbReference type="AlphaFoldDB" id="M0QIT6"/>
<comment type="similarity">
    <text evidence="5">Belongs to the NtaA/SnaA/DszA monooxygenase family.</text>
</comment>
<feature type="domain" description="Luciferase-like" evidence="8">
    <location>
        <begin position="48"/>
        <end position="410"/>
    </location>
</feature>
<dbReference type="InterPro" id="IPR051260">
    <property type="entry name" value="Diverse_substr_monoxygenases"/>
</dbReference>
<comment type="caution">
    <text evidence="9">The sequence shown here is derived from an EMBL/GenBank/DDBJ whole genome shotgun (WGS) entry which is preliminary data.</text>
</comment>
<feature type="region of interest" description="Disordered" evidence="7">
    <location>
        <begin position="475"/>
        <end position="499"/>
    </location>
</feature>
<organism evidence="9 10">
    <name type="scientific">Gordonia soli NBRC 108243</name>
    <dbReference type="NCBI Taxonomy" id="1223545"/>
    <lineage>
        <taxon>Bacteria</taxon>
        <taxon>Bacillati</taxon>
        <taxon>Actinomycetota</taxon>
        <taxon>Actinomycetes</taxon>
        <taxon>Mycobacteriales</taxon>
        <taxon>Gordoniaceae</taxon>
        <taxon>Gordonia</taxon>
    </lineage>
</organism>
<dbReference type="GO" id="GO:0016705">
    <property type="term" value="F:oxidoreductase activity, acting on paired donors, with incorporation or reduction of molecular oxygen"/>
    <property type="evidence" value="ECO:0007669"/>
    <property type="project" value="InterPro"/>
</dbReference>
<evidence type="ECO:0000256" key="4">
    <source>
        <dbReference type="ARBA" id="ARBA00023033"/>
    </source>
</evidence>
<dbReference type="SUPFAM" id="SSF51679">
    <property type="entry name" value="Bacterial luciferase-like"/>
    <property type="match status" value="1"/>
</dbReference>
<dbReference type="InterPro" id="IPR011251">
    <property type="entry name" value="Luciferase-like_dom"/>
</dbReference>
<keyword evidence="1 6" id="KW-0285">Flavoprotein</keyword>
<gene>
    <name evidence="9" type="ORF">GS4_16_00700</name>
</gene>
<accession>M0QIT6</accession>
<reference evidence="9 10" key="1">
    <citation type="submission" date="2013-01" db="EMBL/GenBank/DDBJ databases">
        <title>Whole genome shotgun sequence of Gordonia soli NBRC 108243.</title>
        <authorList>
            <person name="Isaki-Nakamura S."/>
            <person name="Hosoyama A."/>
            <person name="Tsuchikane K."/>
            <person name="Ando Y."/>
            <person name="Baba S."/>
            <person name="Ohji S."/>
            <person name="Hamada M."/>
            <person name="Tamura T."/>
            <person name="Yamazoe A."/>
            <person name="Yamazaki S."/>
            <person name="Fujita N."/>
        </authorList>
    </citation>
    <scope>NUCLEOTIDE SEQUENCE [LARGE SCALE GENOMIC DNA]</scope>
    <source>
        <strain evidence="9 10">NBRC 108243</strain>
    </source>
</reference>
<keyword evidence="2 6" id="KW-0288">FMN</keyword>
<evidence type="ECO:0000256" key="5">
    <source>
        <dbReference type="ARBA" id="ARBA00033748"/>
    </source>
</evidence>
<dbReference type="NCBIfam" id="TIGR03860">
    <property type="entry name" value="FMN_nitrolo"/>
    <property type="match status" value="1"/>
</dbReference>
<dbReference type="STRING" id="1223545.GS4_16_00700"/>
<dbReference type="EMBL" id="BANX01000016">
    <property type="protein sequence ID" value="GAC68540.1"/>
    <property type="molecule type" value="Genomic_DNA"/>
</dbReference>
<feature type="binding site" evidence="6">
    <location>
        <position position="180"/>
    </location>
    <ligand>
        <name>FMN</name>
        <dbReference type="ChEBI" id="CHEBI:58210"/>
    </ligand>
</feature>
<dbReference type="Proteomes" id="UP000011666">
    <property type="component" value="Unassembled WGS sequence"/>
</dbReference>
<feature type="binding site" evidence="6">
    <location>
        <position position="176"/>
    </location>
    <ligand>
        <name>FMN</name>
        <dbReference type="ChEBI" id="CHEBI:58210"/>
    </ligand>
</feature>
<evidence type="ECO:0000256" key="6">
    <source>
        <dbReference type="PIRSR" id="PIRSR000337-1"/>
    </source>
</evidence>
<feature type="binding site" evidence="6">
    <location>
        <position position="80"/>
    </location>
    <ligand>
        <name>FMN</name>
        <dbReference type="ChEBI" id="CHEBI:58210"/>
    </ligand>
</feature>
<proteinExistence type="inferred from homology"/>
<keyword evidence="4 9" id="KW-0503">Monooxygenase</keyword>
<keyword evidence="10" id="KW-1185">Reference proteome</keyword>
<evidence type="ECO:0000256" key="1">
    <source>
        <dbReference type="ARBA" id="ARBA00022630"/>
    </source>
</evidence>
<dbReference type="eggNOG" id="COG2141">
    <property type="taxonomic scope" value="Bacteria"/>
</dbReference>
<feature type="binding site" evidence="6">
    <location>
        <position position="126"/>
    </location>
    <ligand>
        <name>FMN</name>
        <dbReference type="ChEBI" id="CHEBI:58210"/>
    </ligand>
</feature>
<dbReference type="PANTHER" id="PTHR30011">
    <property type="entry name" value="ALKANESULFONATE MONOOXYGENASE-RELATED"/>
    <property type="match status" value="1"/>
</dbReference>
<dbReference type="PIRSF" id="PIRSF000337">
    <property type="entry name" value="NTA_MOA"/>
    <property type="match status" value="1"/>
</dbReference>
<feature type="binding site" evidence="6">
    <location>
        <position position="252"/>
    </location>
    <ligand>
        <name>FMN</name>
        <dbReference type="ChEBI" id="CHEBI:58210"/>
    </ligand>
</feature>
<name>M0QIT6_9ACTN</name>
<dbReference type="InterPro" id="IPR016215">
    <property type="entry name" value="NTA_MOA"/>
</dbReference>
<evidence type="ECO:0000313" key="10">
    <source>
        <dbReference type="Proteomes" id="UP000011666"/>
    </source>
</evidence>
<dbReference type="GO" id="GO:0004497">
    <property type="term" value="F:monooxygenase activity"/>
    <property type="evidence" value="ECO:0007669"/>
    <property type="project" value="UniProtKB-KW"/>
</dbReference>